<sequence length="470" mass="53159">MTDINDIPPEILASVFELTIYTSSISSLRPLSIVCRHWHDVVEQTPRLWGIVLLRKQSSPAALEKQITKAKAAPLSITLFPGTRSAKHTKKVYQKLTDLSINWVMANVGTEFISACRWVALYRSLEELTLCRGGPRYDEPGPFFNDVNAFTQREAKLRSFTATNLQKAWVIGFLGPSIRQFCLVRGYPDLSEQVNYYTYRLYTRIADTWDYLSRLPEVIKVHLKHLKHNDPKGFAPSVIRLSKLLTLHVEDVLQMPILLSYIAAPHLQTLCIDQRQIEPLSFSFRNPSPVAPLFACWSDPSFLPANLHTLELRDCLEITDVPYLIRWLERLPNLIRLFIGDGSNVLGKAPSRLSPDDGESNLYRALAHPMTRQDGESFWLCPSLMILHLDADQDIGELLSIARTRGGIASAMHDIPPPNRLRRVEALLCNTGREEEIELLGSLVDQAYCLCTSCGLRVLSKATNRLVSKN</sequence>
<dbReference type="InterPro" id="IPR001810">
    <property type="entry name" value="F-box_dom"/>
</dbReference>
<name>A0A9P5NG81_GYMJU</name>
<evidence type="ECO:0000313" key="2">
    <source>
        <dbReference type="EMBL" id="KAF8881676.1"/>
    </source>
</evidence>
<dbReference type="Proteomes" id="UP000724874">
    <property type="component" value="Unassembled WGS sequence"/>
</dbReference>
<gene>
    <name evidence="2" type="ORF">CPB84DRAFT_1791546</name>
</gene>
<dbReference type="EMBL" id="JADNYJ010000129">
    <property type="protein sequence ID" value="KAF8881676.1"/>
    <property type="molecule type" value="Genomic_DNA"/>
</dbReference>
<evidence type="ECO:0000313" key="3">
    <source>
        <dbReference type="Proteomes" id="UP000724874"/>
    </source>
</evidence>
<dbReference type="AlphaFoldDB" id="A0A9P5NG81"/>
<accession>A0A9P5NG81</accession>
<dbReference type="InterPro" id="IPR032675">
    <property type="entry name" value="LRR_dom_sf"/>
</dbReference>
<organism evidence="2 3">
    <name type="scientific">Gymnopilus junonius</name>
    <name type="common">Spectacular rustgill mushroom</name>
    <name type="synonym">Gymnopilus spectabilis subsp. junonius</name>
    <dbReference type="NCBI Taxonomy" id="109634"/>
    <lineage>
        <taxon>Eukaryota</taxon>
        <taxon>Fungi</taxon>
        <taxon>Dikarya</taxon>
        <taxon>Basidiomycota</taxon>
        <taxon>Agaricomycotina</taxon>
        <taxon>Agaricomycetes</taxon>
        <taxon>Agaricomycetidae</taxon>
        <taxon>Agaricales</taxon>
        <taxon>Agaricineae</taxon>
        <taxon>Hymenogastraceae</taxon>
        <taxon>Gymnopilus</taxon>
    </lineage>
</organism>
<feature type="domain" description="F-box" evidence="1">
    <location>
        <begin position="4"/>
        <end position="49"/>
    </location>
</feature>
<dbReference type="SUPFAM" id="SSF52047">
    <property type="entry name" value="RNI-like"/>
    <property type="match status" value="1"/>
</dbReference>
<dbReference type="Pfam" id="PF12937">
    <property type="entry name" value="F-box-like"/>
    <property type="match status" value="1"/>
</dbReference>
<dbReference type="SUPFAM" id="SSF81383">
    <property type="entry name" value="F-box domain"/>
    <property type="match status" value="1"/>
</dbReference>
<evidence type="ECO:0000259" key="1">
    <source>
        <dbReference type="Pfam" id="PF12937"/>
    </source>
</evidence>
<dbReference type="InterPro" id="IPR036047">
    <property type="entry name" value="F-box-like_dom_sf"/>
</dbReference>
<reference evidence="2" key="1">
    <citation type="submission" date="2020-11" db="EMBL/GenBank/DDBJ databases">
        <authorList>
            <consortium name="DOE Joint Genome Institute"/>
            <person name="Ahrendt S."/>
            <person name="Riley R."/>
            <person name="Andreopoulos W."/>
            <person name="LaButti K."/>
            <person name="Pangilinan J."/>
            <person name="Ruiz-duenas F.J."/>
            <person name="Barrasa J.M."/>
            <person name="Sanchez-Garcia M."/>
            <person name="Camarero S."/>
            <person name="Miyauchi S."/>
            <person name="Serrano A."/>
            <person name="Linde D."/>
            <person name="Babiker R."/>
            <person name="Drula E."/>
            <person name="Ayuso-Fernandez I."/>
            <person name="Pacheco R."/>
            <person name="Padilla G."/>
            <person name="Ferreira P."/>
            <person name="Barriuso J."/>
            <person name="Kellner H."/>
            <person name="Castanera R."/>
            <person name="Alfaro M."/>
            <person name="Ramirez L."/>
            <person name="Pisabarro A.G."/>
            <person name="Kuo A."/>
            <person name="Tritt A."/>
            <person name="Lipzen A."/>
            <person name="He G."/>
            <person name="Yan M."/>
            <person name="Ng V."/>
            <person name="Cullen D."/>
            <person name="Martin F."/>
            <person name="Rosso M.-N."/>
            <person name="Henrissat B."/>
            <person name="Hibbett D."/>
            <person name="Martinez A.T."/>
            <person name="Grigoriev I.V."/>
        </authorList>
    </citation>
    <scope>NUCLEOTIDE SEQUENCE</scope>
    <source>
        <strain evidence="2">AH 44721</strain>
    </source>
</reference>
<dbReference type="Gene3D" id="3.80.10.10">
    <property type="entry name" value="Ribonuclease Inhibitor"/>
    <property type="match status" value="1"/>
</dbReference>
<keyword evidence="3" id="KW-1185">Reference proteome</keyword>
<comment type="caution">
    <text evidence="2">The sequence shown here is derived from an EMBL/GenBank/DDBJ whole genome shotgun (WGS) entry which is preliminary data.</text>
</comment>
<dbReference type="OrthoDB" id="3062612at2759"/>
<proteinExistence type="predicted"/>
<dbReference type="Gene3D" id="1.20.1280.50">
    <property type="match status" value="1"/>
</dbReference>
<protein>
    <recommendedName>
        <fullName evidence="1">F-box domain-containing protein</fullName>
    </recommendedName>
</protein>